<dbReference type="PANTHER" id="PTHR34236">
    <property type="entry name" value="DIMETHYL SULFOXIDE REDUCTASE TRANSCRIPTIONAL ACTIVATOR"/>
    <property type="match status" value="1"/>
</dbReference>
<evidence type="ECO:0000256" key="2">
    <source>
        <dbReference type="ARBA" id="ARBA00023163"/>
    </source>
</evidence>
<dbReference type="EMBL" id="FNIA01000047">
    <property type="protein sequence ID" value="SDN48721.1"/>
    <property type="molecule type" value="Genomic_DNA"/>
</dbReference>
<evidence type="ECO:0000256" key="1">
    <source>
        <dbReference type="ARBA" id="ARBA00023015"/>
    </source>
</evidence>
<dbReference type="SUPFAM" id="SSF46785">
    <property type="entry name" value="Winged helix' DNA-binding domain"/>
    <property type="match status" value="1"/>
</dbReference>
<evidence type="ECO:0000313" key="6">
    <source>
        <dbReference type="Proteomes" id="UP000199370"/>
    </source>
</evidence>
<feature type="domain" description="PAS" evidence="3">
    <location>
        <begin position="203"/>
        <end position="247"/>
    </location>
</feature>
<dbReference type="AlphaFoldDB" id="A0A1H0BT16"/>
<dbReference type="Pfam" id="PF08447">
    <property type="entry name" value="PAS_3"/>
    <property type="match status" value="1"/>
</dbReference>
<dbReference type="Gene3D" id="3.30.450.20">
    <property type="entry name" value="PAS domain"/>
    <property type="match status" value="3"/>
</dbReference>
<keyword evidence="2" id="KW-0804">Transcription</keyword>
<dbReference type="Gene3D" id="3.30.450.40">
    <property type="match status" value="2"/>
</dbReference>
<dbReference type="Proteomes" id="UP000199370">
    <property type="component" value="Unassembled WGS sequence"/>
</dbReference>
<dbReference type="InterPro" id="IPR003018">
    <property type="entry name" value="GAF"/>
</dbReference>
<name>A0A1H0BT16_9EURY</name>
<dbReference type="InterPro" id="IPR000014">
    <property type="entry name" value="PAS"/>
</dbReference>
<dbReference type="OrthoDB" id="205707at2157"/>
<dbReference type="SUPFAM" id="SSF55785">
    <property type="entry name" value="PYP-like sensor domain (PAS domain)"/>
    <property type="match status" value="3"/>
</dbReference>
<dbReference type="InterPro" id="IPR013656">
    <property type="entry name" value="PAS_4"/>
</dbReference>
<dbReference type="InterPro" id="IPR036390">
    <property type="entry name" value="WH_DNA-bd_sf"/>
</dbReference>
<dbReference type="NCBIfam" id="TIGR00229">
    <property type="entry name" value="sensory_box"/>
    <property type="match status" value="3"/>
</dbReference>
<dbReference type="Pfam" id="PF13185">
    <property type="entry name" value="GAF_2"/>
    <property type="match status" value="1"/>
</dbReference>
<dbReference type="PROSITE" id="PS50112">
    <property type="entry name" value="PAS"/>
    <property type="match status" value="2"/>
</dbReference>
<feature type="domain" description="PAS" evidence="3">
    <location>
        <begin position="325"/>
        <end position="369"/>
    </location>
</feature>
<dbReference type="InterPro" id="IPR029016">
    <property type="entry name" value="GAF-like_dom_sf"/>
</dbReference>
<feature type="domain" description="PAC" evidence="4">
    <location>
        <begin position="277"/>
        <end position="328"/>
    </location>
</feature>
<sequence>MSRPPLTEPLRETLACFEEAGTPLSTTEVAERLDLGRRGTYDRLDRLVDHGRLETKSVGSSARVWWQPLHDATDSKSGTVSSLLDNVPGIVYRCRTVTGGSMEFVNEATTAITGYEPSVLESGAVTWEDDVVVAADRATRREDIRTQLDDDDEFVLEYRISTATGDTRWVRERGRRVSDDDASSPWFEGVITDVTGRTDHERVLERYKRMIETVGDGIYALDADERFIAVNTAFSTIVGYDRDELIGMPASTVTSQRTVERIRDRTGAVPPDERTVVTIPETVRTEEGDAIPVENRVTTFDDGEGGVGRVGVIRDISDRRARERELERYETIVQTMQDWVYTVDSDGRFTFVNPSYAEMFDRPPGELVGVPARTLVDDAVAERAQELEHELVAGEREEATLEAEFETSSRESVVAEAKFGVNRLDGGDYERIAVVRDITEHVEYERALEVRMHQLDALSTLGQVALSDTDPESIMAEAVELVSEALGTEYCKVLDLTDDGDELRLTEGVGWHEGIVGNATVSAADDSQAAHTLASSTPVVVEDLATESRFSGPSLLTDHDVRSGISSIIGPPTDPWGILGAHDTDRREFSQQDVDFVQSVANILASTIHRHEYEQTLLHQRKRVAALNDLHDVVQEITDAVIEESTREAIEATVCEHLTASESYLFAWIGEVDDRSRTVELCTEAGVEGYLDDIVISVDSDNPRGKGPTARAFRTGEIQTTGDVTTYEHYTPWEDHADRHGFRSSAAVPIAYQDTVYGVLNVYADRPGAFEGDERAVFAQLGEIVGHAIAATERKRALMSDEVVELAFRITDVFDTLGVPTDDSATITFEHAIPLGDGAYVVYGTATPTAVEGLHTLVDKRADWERISFRDGAGSESRRHFELHLSSPPILSTIAAVGGAVERAVVEDGDYQMTIHLSPSTDVQRVLDAVMDTFPDVQVLKHRQITRADQSGELTRDVLVDELTDRQRTTLETAYRSGFFEWPRSASGQAVAETLGIAPPTFHQHLRKAEQNVFEQVFSSTTGDPS</sequence>
<dbReference type="Pfam" id="PF08448">
    <property type="entry name" value="PAS_4"/>
    <property type="match status" value="1"/>
</dbReference>
<dbReference type="InterPro" id="IPR035965">
    <property type="entry name" value="PAS-like_dom_sf"/>
</dbReference>
<dbReference type="PANTHER" id="PTHR34236:SF1">
    <property type="entry name" value="DIMETHYL SULFOXIDE REDUCTASE TRANSCRIPTIONAL ACTIVATOR"/>
    <property type="match status" value="1"/>
</dbReference>
<dbReference type="SMART" id="SM00065">
    <property type="entry name" value="GAF"/>
    <property type="match status" value="2"/>
</dbReference>
<proteinExistence type="predicted"/>
<dbReference type="Pfam" id="PF13426">
    <property type="entry name" value="PAS_9"/>
    <property type="match status" value="1"/>
</dbReference>
<keyword evidence="1" id="KW-0805">Transcription regulation</keyword>
<dbReference type="STRING" id="996166.SAMN05192554_1476"/>
<evidence type="ECO:0000259" key="3">
    <source>
        <dbReference type="PROSITE" id="PS50112"/>
    </source>
</evidence>
<dbReference type="InterPro" id="IPR013655">
    <property type="entry name" value="PAS_fold_3"/>
</dbReference>
<dbReference type="SUPFAM" id="SSF55781">
    <property type="entry name" value="GAF domain-like"/>
    <property type="match status" value="2"/>
</dbReference>
<dbReference type="Pfam" id="PF04967">
    <property type="entry name" value="HTH_10"/>
    <property type="match status" value="1"/>
</dbReference>
<reference evidence="5 6" key="1">
    <citation type="submission" date="2016-10" db="EMBL/GenBank/DDBJ databases">
        <authorList>
            <person name="de Groot N.N."/>
        </authorList>
    </citation>
    <scope>NUCLEOTIDE SEQUENCE [LARGE SCALE GENOMIC DNA]</scope>
    <source>
        <strain evidence="6">EB21,IBRC-M 10013,KCTC 4048</strain>
    </source>
</reference>
<dbReference type="Pfam" id="PF15915">
    <property type="entry name" value="BAT"/>
    <property type="match status" value="1"/>
</dbReference>
<protein>
    <submittedName>
        <fullName evidence="5">PAS domain S-box-containing protein</fullName>
    </submittedName>
</protein>
<feature type="domain" description="PAC" evidence="4">
    <location>
        <begin position="154"/>
        <end position="206"/>
    </location>
</feature>
<evidence type="ECO:0000259" key="4">
    <source>
        <dbReference type="PROSITE" id="PS50113"/>
    </source>
</evidence>
<dbReference type="InterPro" id="IPR007050">
    <property type="entry name" value="HTH_bacterioopsin"/>
</dbReference>
<dbReference type="InterPro" id="IPR000700">
    <property type="entry name" value="PAS-assoc_C"/>
</dbReference>
<dbReference type="Pfam" id="PF01590">
    <property type="entry name" value="GAF"/>
    <property type="match status" value="1"/>
</dbReference>
<gene>
    <name evidence="5" type="ORF">SAMN05192554_1476</name>
</gene>
<dbReference type="CDD" id="cd00130">
    <property type="entry name" value="PAS"/>
    <property type="match status" value="3"/>
</dbReference>
<dbReference type="InterPro" id="IPR031803">
    <property type="entry name" value="BAT_GAF/HTH-assoc"/>
</dbReference>
<dbReference type="PROSITE" id="PS50113">
    <property type="entry name" value="PAC"/>
    <property type="match status" value="2"/>
</dbReference>
<dbReference type="SMART" id="SM00091">
    <property type="entry name" value="PAS"/>
    <property type="match status" value="3"/>
</dbReference>
<keyword evidence="6" id="KW-1185">Reference proteome</keyword>
<evidence type="ECO:0000313" key="5">
    <source>
        <dbReference type="EMBL" id="SDN48721.1"/>
    </source>
</evidence>
<organism evidence="5 6">
    <name type="scientific">Haloarchaeobius iranensis</name>
    <dbReference type="NCBI Taxonomy" id="996166"/>
    <lineage>
        <taxon>Archaea</taxon>
        <taxon>Methanobacteriati</taxon>
        <taxon>Methanobacteriota</taxon>
        <taxon>Stenosarchaea group</taxon>
        <taxon>Halobacteria</taxon>
        <taxon>Halobacteriales</taxon>
        <taxon>Halorubellaceae</taxon>
        <taxon>Haloarchaeobius</taxon>
    </lineage>
</organism>
<accession>A0A1H0BT16</accession>
<dbReference type="RefSeq" id="WP_089736566.1">
    <property type="nucleotide sequence ID" value="NZ_FNIA01000047.1"/>
</dbReference>